<evidence type="ECO:0000313" key="1">
    <source>
        <dbReference type="EMBL" id="KFM83467.1"/>
    </source>
</evidence>
<organism evidence="1 2">
    <name type="scientific">Stegodyphus mimosarum</name>
    <name type="common">African social velvet spider</name>
    <dbReference type="NCBI Taxonomy" id="407821"/>
    <lineage>
        <taxon>Eukaryota</taxon>
        <taxon>Metazoa</taxon>
        <taxon>Ecdysozoa</taxon>
        <taxon>Arthropoda</taxon>
        <taxon>Chelicerata</taxon>
        <taxon>Arachnida</taxon>
        <taxon>Araneae</taxon>
        <taxon>Araneomorphae</taxon>
        <taxon>Entelegynae</taxon>
        <taxon>Eresoidea</taxon>
        <taxon>Eresidae</taxon>
        <taxon>Stegodyphus</taxon>
    </lineage>
</organism>
<keyword evidence="2" id="KW-1185">Reference proteome</keyword>
<dbReference type="EMBL" id="KL823417">
    <property type="protein sequence ID" value="KFM83467.1"/>
    <property type="molecule type" value="Genomic_DNA"/>
</dbReference>
<accession>A0A087V1H8</accession>
<name>A0A087V1H8_STEMI</name>
<dbReference type="AlphaFoldDB" id="A0A087V1H8"/>
<sequence length="77" mass="8502">MNVLPLFTEIATNKLTKNVHSLVGHSSVVIPSSVTASSTSTSFYNRRNSYISQNSFCSIKWNIFSSNSCVCSYNGWS</sequence>
<protein>
    <submittedName>
        <fullName evidence="1">Uncharacterized protein</fullName>
    </submittedName>
</protein>
<proteinExistence type="predicted"/>
<reference evidence="1 2" key="1">
    <citation type="submission" date="2013-11" db="EMBL/GenBank/DDBJ databases">
        <title>Genome sequencing of Stegodyphus mimosarum.</title>
        <authorList>
            <person name="Bechsgaard J."/>
        </authorList>
    </citation>
    <scope>NUCLEOTIDE SEQUENCE [LARGE SCALE GENOMIC DNA]</scope>
</reference>
<dbReference type="Proteomes" id="UP000054359">
    <property type="component" value="Unassembled WGS sequence"/>
</dbReference>
<gene>
    <name evidence="1" type="ORF">X975_20525</name>
</gene>
<evidence type="ECO:0000313" key="2">
    <source>
        <dbReference type="Proteomes" id="UP000054359"/>
    </source>
</evidence>
<feature type="non-terminal residue" evidence="1">
    <location>
        <position position="77"/>
    </location>
</feature>